<accession>A0A2N6PH12</accession>
<dbReference type="RefSeq" id="WP_102162324.1">
    <property type="nucleotide sequence ID" value="NZ_JBPKAG010000019.1"/>
</dbReference>
<dbReference type="PROSITE" id="PS51318">
    <property type="entry name" value="TAT"/>
    <property type="match status" value="1"/>
</dbReference>
<dbReference type="InterPro" id="IPR006311">
    <property type="entry name" value="TAT_signal"/>
</dbReference>
<dbReference type="EMBL" id="PNFZ01000004">
    <property type="protein sequence ID" value="PMB97980.1"/>
    <property type="molecule type" value="Genomic_DNA"/>
</dbReference>
<dbReference type="InterPro" id="IPR007210">
    <property type="entry name" value="ABC_Gly_betaine_transp_sub-bd"/>
</dbReference>
<reference evidence="3 4" key="1">
    <citation type="submission" date="2017-09" db="EMBL/GenBank/DDBJ databases">
        <title>Bacterial strain isolated from the female urinary microbiota.</title>
        <authorList>
            <person name="Thomas-White K."/>
            <person name="Kumar N."/>
            <person name="Forster S."/>
            <person name="Putonti C."/>
            <person name="Lawley T."/>
            <person name="Wolfe A.J."/>
        </authorList>
    </citation>
    <scope>NUCLEOTIDE SEQUENCE [LARGE SCALE GENOMIC DNA]</scope>
    <source>
        <strain evidence="3 4">UMB0680</strain>
    </source>
</reference>
<dbReference type="Pfam" id="PF04069">
    <property type="entry name" value="OpuAC"/>
    <property type="match status" value="1"/>
</dbReference>
<dbReference type="OrthoDB" id="9781705at2"/>
<evidence type="ECO:0000313" key="4">
    <source>
        <dbReference type="Proteomes" id="UP000235703"/>
    </source>
</evidence>
<keyword evidence="1" id="KW-0732">Signal</keyword>
<feature type="chain" id="PRO_5038946786" evidence="1">
    <location>
        <begin position="24"/>
        <end position="312"/>
    </location>
</feature>
<proteinExistence type="predicted"/>
<dbReference type="Gene3D" id="3.40.190.120">
    <property type="entry name" value="Osmoprotection protein (prox), domain 2"/>
    <property type="match status" value="1"/>
</dbReference>
<evidence type="ECO:0000259" key="2">
    <source>
        <dbReference type="Pfam" id="PF04069"/>
    </source>
</evidence>
<evidence type="ECO:0000313" key="3">
    <source>
        <dbReference type="EMBL" id="PMB97980.1"/>
    </source>
</evidence>
<sequence length="312" mass="34222">MVPLPRRRFLTAAGLTASAAAGALLSGCGLTEPIIRAPQEEKPEPGTLVRVGSQSYYSNIVIAEIFAQVLEDAGAEVERKFELGQREDYLPQFMAGGLEVFPEYGGHLLQYFKPDIREVDTAQIQLALQSALPTNMRVLAPAEAADHECFVIRREYGQEHRLVDIGELRDIDEPVKVAAGAHVRHRPYGPRGLEDAYEVTAEYIDTIPGDTLAARDMLATGEVLAALIPAADPALESDELQVLADPRKLVLAQLVTPLVVPSLHPHFTEALARATLRLDVTELQQLNRHSHYGTRETAPIARDWLAEKDLAS</sequence>
<dbReference type="AlphaFoldDB" id="A0A2N6PH12"/>
<dbReference type="SUPFAM" id="SSF53850">
    <property type="entry name" value="Periplasmic binding protein-like II"/>
    <property type="match status" value="1"/>
</dbReference>
<gene>
    <name evidence="3" type="ORF">CJ198_09220</name>
</gene>
<dbReference type="Gene3D" id="3.40.190.10">
    <property type="entry name" value="Periplasmic binding protein-like II"/>
    <property type="match status" value="1"/>
</dbReference>
<protein>
    <submittedName>
        <fullName evidence="3">Glycine/betaine ABC transporter</fullName>
    </submittedName>
</protein>
<keyword evidence="4" id="KW-1185">Reference proteome</keyword>
<dbReference type="PROSITE" id="PS51257">
    <property type="entry name" value="PROKAR_LIPOPROTEIN"/>
    <property type="match status" value="1"/>
</dbReference>
<organism evidence="3 4">
    <name type="scientific">Brevibacterium luteolum</name>
    <dbReference type="NCBI Taxonomy" id="199591"/>
    <lineage>
        <taxon>Bacteria</taxon>
        <taxon>Bacillati</taxon>
        <taxon>Actinomycetota</taxon>
        <taxon>Actinomycetes</taxon>
        <taxon>Micrococcales</taxon>
        <taxon>Brevibacteriaceae</taxon>
        <taxon>Brevibacterium</taxon>
    </lineage>
</organism>
<dbReference type="GO" id="GO:0022857">
    <property type="term" value="F:transmembrane transporter activity"/>
    <property type="evidence" value="ECO:0007669"/>
    <property type="project" value="InterPro"/>
</dbReference>
<evidence type="ECO:0000256" key="1">
    <source>
        <dbReference type="SAM" id="SignalP"/>
    </source>
</evidence>
<feature type="signal peptide" evidence="1">
    <location>
        <begin position="1"/>
        <end position="23"/>
    </location>
</feature>
<dbReference type="Proteomes" id="UP000235703">
    <property type="component" value="Unassembled WGS sequence"/>
</dbReference>
<name>A0A2N6PH12_9MICO</name>
<comment type="caution">
    <text evidence="3">The sequence shown here is derived from an EMBL/GenBank/DDBJ whole genome shotgun (WGS) entry which is preliminary data.</text>
</comment>
<dbReference type="GO" id="GO:0043190">
    <property type="term" value="C:ATP-binding cassette (ABC) transporter complex"/>
    <property type="evidence" value="ECO:0007669"/>
    <property type="project" value="InterPro"/>
</dbReference>
<dbReference type="CDD" id="cd13606">
    <property type="entry name" value="PBP2_ProX_like"/>
    <property type="match status" value="1"/>
</dbReference>
<feature type="domain" description="ABC-type glycine betaine transport system substrate-binding" evidence="2">
    <location>
        <begin position="49"/>
        <end position="307"/>
    </location>
</feature>